<dbReference type="RefSeq" id="XP_005537653.1">
    <property type="nucleotide sequence ID" value="XM_005537596.1"/>
</dbReference>
<keyword evidence="1" id="KW-0808">Transferase</keyword>
<keyword evidence="3" id="KW-1133">Transmembrane helix</keyword>
<dbReference type="InterPro" id="IPR003836">
    <property type="entry name" value="Glucokinase"/>
</dbReference>
<dbReference type="PANTHER" id="PTHR47363">
    <property type="entry name" value="GLUCOKINASE"/>
    <property type="match status" value="1"/>
</dbReference>
<evidence type="ECO:0000313" key="5">
    <source>
        <dbReference type="Proteomes" id="UP000007014"/>
    </source>
</evidence>
<dbReference type="Proteomes" id="UP000007014">
    <property type="component" value="Chromosome 15"/>
</dbReference>
<dbReference type="Gene3D" id="3.30.420.40">
    <property type="match status" value="1"/>
</dbReference>
<dbReference type="GO" id="GO:0006096">
    <property type="term" value="P:glycolytic process"/>
    <property type="evidence" value="ECO:0007669"/>
    <property type="project" value="InterPro"/>
</dbReference>
<dbReference type="InterPro" id="IPR043129">
    <property type="entry name" value="ATPase_NBD"/>
</dbReference>
<dbReference type="OrthoDB" id="10251652at2759"/>
<dbReference type="EMBL" id="AP006497">
    <property type="protein sequence ID" value="BAM81617.1"/>
    <property type="molecule type" value="Genomic_DNA"/>
</dbReference>
<dbReference type="Pfam" id="PF02685">
    <property type="entry name" value="Glucokinase"/>
    <property type="match status" value="1"/>
</dbReference>
<accession>M1VF81</accession>
<keyword evidence="5" id="KW-1185">Reference proteome</keyword>
<dbReference type="GO" id="GO:0005524">
    <property type="term" value="F:ATP binding"/>
    <property type="evidence" value="ECO:0007669"/>
    <property type="project" value="InterPro"/>
</dbReference>
<dbReference type="KEGG" id="cme:CYME_CMO276C"/>
<feature type="transmembrane region" description="Helical" evidence="3">
    <location>
        <begin position="391"/>
        <end position="416"/>
    </location>
</feature>
<keyword evidence="3" id="KW-0812">Transmembrane</keyword>
<name>M1VF81_CYAM1</name>
<evidence type="ECO:0000256" key="3">
    <source>
        <dbReference type="SAM" id="Phobius"/>
    </source>
</evidence>
<sequence>MRKLIVTGDIGGTNARLAIFDATDSDDVCAQPCVHRTSYRNEQFSRFHDVLDTFVQEARAHLNDASFYIAAMCLAVAGPVVADRVSFTNRQQWILDANELRDAFHIDRVRFLNDFVSNGYGLLTLREPDECYVLQRGEPSAGEPKACVGAGTGLGECYLTACAQPDVSGQGSTVWHYEAHATEGGHVDFAPITELELELLQYLRNKFGDSGHRVSVERVVSGRGLVNIYEFLREKYPEKVQPSIDKSILESNDGAATIARYVYECGLCAQAMRMMMDIYGTECGNAALKYLPFSGLYIAGGIAPKNLEWLQEGKSDFLKRFREKGRVSTILRRIPVKVVLAEDLGLRGAHVVAARMASDTFPPTSATAGALKHPRRWYETRAILMEHTERIVYFTGLLGVLASCAYTGASVCWWYFRRTRPA</sequence>
<evidence type="ECO:0000313" key="4">
    <source>
        <dbReference type="EMBL" id="BAM81617.1"/>
    </source>
</evidence>
<dbReference type="SUPFAM" id="SSF53067">
    <property type="entry name" value="Actin-like ATPase domain"/>
    <property type="match status" value="1"/>
</dbReference>
<dbReference type="GO" id="GO:0005536">
    <property type="term" value="F:D-glucose binding"/>
    <property type="evidence" value="ECO:0007669"/>
    <property type="project" value="InterPro"/>
</dbReference>
<reference evidence="4 5" key="1">
    <citation type="journal article" date="2004" name="Nature">
        <title>Genome sequence of the ultrasmall unicellular red alga Cyanidioschyzon merolae 10D.</title>
        <authorList>
            <person name="Matsuzaki M."/>
            <person name="Misumi O."/>
            <person name="Shin-i T."/>
            <person name="Maruyama S."/>
            <person name="Takahara M."/>
            <person name="Miyagishima S."/>
            <person name="Mori T."/>
            <person name="Nishida K."/>
            <person name="Yagisawa F."/>
            <person name="Nishida K."/>
            <person name="Yoshida Y."/>
            <person name="Nishimura Y."/>
            <person name="Nakao S."/>
            <person name="Kobayashi T."/>
            <person name="Momoyama Y."/>
            <person name="Higashiyama T."/>
            <person name="Minoda A."/>
            <person name="Sano M."/>
            <person name="Nomoto H."/>
            <person name="Oishi K."/>
            <person name="Hayashi H."/>
            <person name="Ohta F."/>
            <person name="Nishizaka S."/>
            <person name="Haga S."/>
            <person name="Miura S."/>
            <person name="Morishita T."/>
            <person name="Kabeya Y."/>
            <person name="Terasawa K."/>
            <person name="Suzuki Y."/>
            <person name="Ishii Y."/>
            <person name="Asakawa S."/>
            <person name="Takano H."/>
            <person name="Ohta N."/>
            <person name="Kuroiwa H."/>
            <person name="Tanaka K."/>
            <person name="Shimizu N."/>
            <person name="Sugano S."/>
            <person name="Sato N."/>
            <person name="Nozaki H."/>
            <person name="Ogasawara N."/>
            <person name="Kohara Y."/>
            <person name="Kuroiwa T."/>
        </authorList>
    </citation>
    <scope>NUCLEOTIDE SEQUENCE [LARGE SCALE GENOMIC DNA]</scope>
    <source>
        <strain evidence="4 5">10D</strain>
    </source>
</reference>
<evidence type="ECO:0000256" key="1">
    <source>
        <dbReference type="ARBA" id="ARBA00022679"/>
    </source>
</evidence>
<dbReference type="PANTHER" id="PTHR47363:SF1">
    <property type="entry name" value="GLUCOKINASE"/>
    <property type="match status" value="1"/>
</dbReference>
<evidence type="ECO:0000256" key="2">
    <source>
        <dbReference type="ARBA" id="ARBA00022777"/>
    </source>
</evidence>
<keyword evidence="2" id="KW-0418">Kinase</keyword>
<keyword evidence="3" id="KW-0472">Membrane</keyword>
<gene>
    <name evidence="4" type="ORF">CYME_CMO276C</name>
</gene>
<reference evidence="4 5" key="2">
    <citation type="journal article" date="2007" name="BMC Biol.">
        <title>A 100%-complete sequence reveals unusually simple genomic features in the hot-spring red alga Cyanidioschyzon merolae.</title>
        <authorList>
            <person name="Nozaki H."/>
            <person name="Takano H."/>
            <person name="Misumi O."/>
            <person name="Terasawa K."/>
            <person name="Matsuzaki M."/>
            <person name="Maruyama S."/>
            <person name="Nishida K."/>
            <person name="Yagisawa F."/>
            <person name="Yoshida Y."/>
            <person name="Fujiwara T."/>
            <person name="Takio S."/>
            <person name="Tamura K."/>
            <person name="Chung S.J."/>
            <person name="Nakamura S."/>
            <person name="Kuroiwa H."/>
            <person name="Tanaka K."/>
            <person name="Sato N."/>
            <person name="Kuroiwa T."/>
        </authorList>
    </citation>
    <scope>NUCLEOTIDE SEQUENCE [LARGE SCALE GENOMIC DNA]</scope>
    <source>
        <strain evidence="4 5">10D</strain>
    </source>
</reference>
<dbReference type="NCBIfam" id="TIGR00749">
    <property type="entry name" value="glk"/>
    <property type="match status" value="1"/>
</dbReference>
<protein>
    <submittedName>
        <fullName evidence="4">Glucokinase</fullName>
    </submittedName>
</protein>
<dbReference type="STRING" id="280699.M1VF81"/>
<dbReference type="GeneID" id="16995756"/>
<dbReference type="AlphaFoldDB" id="M1VF81"/>
<organism evidence="4 5">
    <name type="scientific">Cyanidioschyzon merolae (strain NIES-3377 / 10D)</name>
    <name type="common">Unicellular red alga</name>
    <dbReference type="NCBI Taxonomy" id="280699"/>
    <lineage>
        <taxon>Eukaryota</taxon>
        <taxon>Rhodophyta</taxon>
        <taxon>Bangiophyceae</taxon>
        <taxon>Cyanidiales</taxon>
        <taxon>Cyanidiaceae</taxon>
        <taxon>Cyanidioschyzon</taxon>
    </lineage>
</organism>
<dbReference type="GO" id="GO:0004340">
    <property type="term" value="F:glucokinase activity"/>
    <property type="evidence" value="ECO:0007669"/>
    <property type="project" value="InterPro"/>
</dbReference>
<dbReference type="Gene3D" id="3.40.367.20">
    <property type="match status" value="1"/>
</dbReference>
<proteinExistence type="predicted"/>
<dbReference type="CDD" id="cd24008">
    <property type="entry name" value="ASKHA_NBD_GLK"/>
    <property type="match status" value="1"/>
</dbReference>